<keyword evidence="1" id="KW-0472">Membrane</keyword>
<dbReference type="EMBL" id="MFLD01000026">
    <property type="protein sequence ID" value="OGG59456.1"/>
    <property type="molecule type" value="Genomic_DNA"/>
</dbReference>
<comment type="caution">
    <text evidence="2">The sequence shown here is derived from an EMBL/GenBank/DDBJ whole genome shotgun (WGS) entry which is preliminary data.</text>
</comment>
<evidence type="ECO:0000313" key="2">
    <source>
        <dbReference type="EMBL" id="OGG59456.1"/>
    </source>
</evidence>
<dbReference type="AlphaFoldDB" id="A0A1F6DDI6"/>
<protein>
    <submittedName>
        <fullName evidence="2">Uncharacterized protein</fullName>
    </submittedName>
</protein>
<proteinExistence type="predicted"/>
<dbReference type="Proteomes" id="UP000178042">
    <property type="component" value="Unassembled WGS sequence"/>
</dbReference>
<name>A0A1F6DDI6_9BACT</name>
<gene>
    <name evidence="2" type="ORF">A3C86_00675</name>
</gene>
<reference evidence="2 3" key="1">
    <citation type="journal article" date="2016" name="Nat. Commun.">
        <title>Thousands of microbial genomes shed light on interconnected biogeochemical processes in an aquifer system.</title>
        <authorList>
            <person name="Anantharaman K."/>
            <person name="Brown C.T."/>
            <person name="Hug L.A."/>
            <person name="Sharon I."/>
            <person name="Castelle C.J."/>
            <person name="Probst A.J."/>
            <person name="Thomas B.C."/>
            <person name="Singh A."/>
            <person name="Wilkins M.J."/>
            <person name="Karaoz U."/>
            <person name="Brodie E.L."/>
            <person name="Williams K.H."/>
            <person name="Hubbard S.S."/>
            <person name="Banfield J.F."/>
        </authorList>
    </citation>
    <scope>NUCLEOTIDE SEQUENCE [LARGE SCALE GENOMIC DNA]</scope>
</reference>
<keyword evidence="1" id="KW-0812">Transmembrane</keyword>
<keyword evidence="1" id="KW-1133">Transmembrane helix</keyword>
<evidence type="ECO:0000313" key="3">
    <source>
        <dbReference type="Proteomes" id="UP000178042"/>
    </source>
</evidence>
<accession>A0A1F6DDI6</accession>
<evidence type="ECO:0000256" key="1">
    <source>
        <dbReference type="SAM" id="Phobius"/>
    </source>
</evidence>
<organism evidence="2 3">
    <name type="scientific">Candidatus Kaiserbacteria bacterium RIFCSPHIGHO2_02_FULL_49_16</name>
    <dbReference type="NCBI Taxonomy" id="1798490"/>
    <lineage>
        <taxon>Bacteria</taxon>
        <taxon>Candidatus Kaiseribacteriota</taxon>
    </lineage>
</organism>
<feature type="transmembrane region" description="Helical" evidence="1">
    <location>
        <begin position="31"/>
        <end position="53"/>
    </location>
</feature>
<sequence>METGIKNSFIPHDVSRPSSEARAREGSVLDLAVLISIVLLVASGVLGVGVFLYQQYLSNNSASKINQLKDAKKQFSPDLIQMATRLDDRMRMADAILENHIAPSIFFHMLEKNTLDTVSFRSLEIQTGGEKEMIVKMNGIAESVNSVALQADLFSKGGIITSPIFSNINRQSGGVLFNFSGIVNTNAMRYAQSVAEGNPTSTLFPPDPSLPSLIVPVKQQ</sequence>